<dbReference type="InterPro" id="IPR036138">
    <property type="entry name" value="PBP_dimer_sf"/>
</dbReference>
<evidence type="ECO:0000256" key="13">
    <source>
        <dbReference type="ARBA" id="ARBA00023316"/>
    </source>
</evidence>
<dbReference type="GO" id="GO:0008658">
    <property type="term" value="F:penicillin binding"/>
    <property type="evidence" value="ECO:0007669"/>
    <property type="project" value="InterPro"/>
</dbReference>
<dbReference type="Gene3D" id="3.30.70.2110">
    <property type="match status" value="1"/>
</dbReference>
<keyword evidence="18" id="KW-1185">Reference proteome</keyword>
<dbReference type="SUPFAM" id="SSF56601">
    <property type="entry name" value="beta-lactamase/transpeptidase-like"/>
    <property type="match status" value="1"/>
</dbReference>
<keyword evidence="5 15" id="KW-0812">Transmembrane</keyword>
<dbReference type="InterPro" id="IPR005543">
    <property type="entry name" value="PASTA_dom"/>
</dbReference>
<organism evidence="17 18">
    <name type="scientific">Lactococcus termiticola</name>
    <dbReference type="NCBI Taxonomy" id="2169526"/>
    <lineage>
        <taxon>Bacteria</taxon>
        <taxon>Bacillati</taxon>
        <taxon>Bacillota</taxon>
        <taxon>Bacilli</taxon>
        <taxon>Lactobacillales</taxon>
        <taxon>Streptococcaceae</taxon>
        <taxon>Lactococcus</taxon>
    </lineage>
</organism>
<dbReference type="Gene3D" id="3.90.1310.10">
    <property type="entry name" value="Penicillin-binding protein 2a (Domain 2)"/>
    <property type="match status" value="1"/>
</dbReference>
<comment type="similarity">
    <text evidence="2">Belongs to the transpeptidase family.</text>
</comment>
<dbReference type="SMART" id="SM00740">
    <property type="entry name" value="PASTA"/>
    <property type="match status" value="2"/>
</dbReference>
<dbReference type="PROSITE" id="PS51178">
    <property type="entry name" value="PASTA"/>
    <property type="match status" value="2"/>
</dbReference>
<keyword evidence="8" id="KW-0573">Peptidoglycan synthesis</keyword>
<sequence>MIKFLSRLFGTPHRLIQKKAQKSQLTPESNRKRVGKIVFLLSIVLFTVFIFRFVWLITVNRVGGVDLAKMAKENYSTTVTVNAKRGTIYDRNGTPIAIDSSTYTIYAVIDKTQTDANGNPQYVVPDKYDEVANFLNKELNIDKDYAISQLKQKKSQVQFGTQGMKISPSRMTQIEKDAENQKIVGLGFSAQLARSYPQGNFASQFVGFASPQNTNSGGTVLVGSSGLENAYNSVLSGENGEINYQKDPFGRPLPGSTKTIKQTENGKDVYTTIDGPIQSNLENLLDNAAKVSGGQQLSATLMDAHTGEILATSQRPTINANNQNTASKQEYFTWSNLLYQSQFEPGSTMKTFLLASALDSNHVNLNQSFTRTLKVYDVDINDWDWNEYGEFRLPTSVTAAQGFEMSSNVVMSKIEMQMGNSTWNQYLKRLKFGVPTRFGLGGEGFGSLPSSNPVSQIQSAFGQGISATPIQLLRGWTSFANGGEMLEPHVVNKIYDSDNKTAISTSPEVIGKPFSSKSVDTVRDLMVGVNTDPNYGTAYLTKDDAGHSPGPLFLVNGNPMAVKTGTAQIAAPNGGYMTGPQDNMYSAVAMYPPKNPDFIFYMNIKIPTSDWFLGYISDVANNVVAQAEARKSQIEATDTTNYTAGKVTIADYKGKGPGSTSDKLRQELLNPVVIGTGDKVTEQSIASGEEVSANTKILLLTNGDPTMPDTYKWKKDQVEQLAKWYNLKITYKGDGDTVSGQSVSAGQDIKRGQSITINMN</sequence>
<comment type="subcellular location">
    <subcellularLocation>
        <location evidence="1">Cell membrane</location>
        <topology evidence="1">Single-pass membrane protein</topology>
    </subcellularLocation>
</comment>
<dbReference type="SUPFAM" id="SSF56519">
    <property type="entry name" value="Penicillin binding protein dimerisation domain"/>
    <property type="match status" value="1"/>
</dbReference>
<evidence type="ECO:0000256" key="8">
    <source>
        <dbReference type="ARBA" id="ARBA00022984"/>
    </source>
</evidence>
<dbReference type="GO" id="GO:0051301">
    <property type="term" value="P:cell division"/>
    <property type="evidence" value="ECO:0007669"/>
    <property type="project" value="UniProtKB-KW"/>
</dbReference>
<dbReference type="InterPro" id="IPR050515">
    <property type="entry name" value="Beta-lactam/transpept"/>
</dbReference>
<feature type="domain" description="PASTA" evidence="16">
    <location>
        <begin position="704"/>
        <end position="760"/>
    </location>
</feature>
<comment type="function">
    <text evidence="14">A transpeptidase that forms peptide cross-links between adjacent glycan strands in cell wall peptidoglycan (PG). Part of the divisome machinery that synthesizes the septal cross wall. Beta-lactams inactivate the PBPs by acylating an essential serine residue in the active site of these proteins.</text>
</comment>
<gene>
    <name evidence="17" type="primary">ftsI_2</name>
    <name evidence="17" type="ORF">NtB2_00412</name>
</gene>
<dbReference type="Gene3D" id="3.40.710.10">
    <property type="entry name" value="DD-peptidase/beta-lactamase superfamily"/>
    <property type="match status" value="1"/>
</dbReference>
<keyword evidence="7" id="KW-0133">Cell shape</keyword>
<keyword evidence="11" id="KW-0046">Antibiotic resistance</keyword>
<dbReference type="GO" id="GO:0046677">
    <property type="term" value="P:response to antibiotic"/>
    <property type="evidence" value="ECO:0007669"/>
    <property type="project" value="UniProtKB-KW"/>
</dbReference>
<dbReference type="OrthoDB" id="9804124at2"/>
<evidence type="ECO:0000256" key="9">
    <source>
        <dbReference type="ARBA" id="ARBA00022989"/>
    </source>
</evidence>
<dbReference type="FunFam" id="3.40.710.10:FF:000095">
    <property type="entry name" value="Penicillin-binding protein 2x"/>
    <property type="match status" value="1"/>
</dbReference>
<keyword evidence="3" id="KW-1003">Cell membrane</keyword>
<evidence type="ECO:0000256" key="10">
    <source>
        <dbReference type="ARBA" id="ARBA00023136"/>
    </source>
</evidence>
<evidence type="ECO:0000256" key="1">
    <source>
        <dbReference type="ARBA" id="ARBA00004162"/>
    </source>
</evidence>
<dbReference type="Pfam" id="PF03793">
    <property type="entry name" value="PASTA"/>
    <property type="match status" value="2"/>
</dbReference>
<dbReference type="Gene3D" id="2.20.70.70">
    <property type="match status" value="1"/>
</dbReference>
<evidence type="ECO:0000256" key="4">
    <source>
        <dbReference type="ARBA" id="ARBA00022618"/>
    </source>
</evidence>
<keyword evidence="9 15" id="KW-1133">Transmembrane helix</keyword>
<keyword evidence="4 17" id="KW-0132">Cell division</keyword>
<evidence type="ECO:0000256" key="3">
    <source>
        <dbReference type="ARBA" id="ARBA00022475"/>
    </source>
</evidence>
<evidence type="ECO:0000256" key="15">
    <source>
        <dbReference type="SAM" id="Phobius"/>
    </source>
</evidence>
<keyword evidence="12" id="KW-0131">Cell cycle</keyword>
<dbReference type="GO" id="GO:0071555">
    <property type="term" value="P:cell wall organization"/>
    <property type="evidence" value="ECO:0007669"/>
    <property type="project" value="UniProtKB-KW"/>
</dbReference>
<keyword evidence="13" id="KW-0961">Cell wall biogenesis/degradation</keyword>
<keyword evidence="6" id="KW-0677">Repeat</keyword>
<dbReference type="CDD" id="cd06576">
    <property type="entry name" value="PASTA_Pbp2x-like_1"/>
    <property type="match status" value="1"/>
</dbReference>
<dbReference type="GO" id="GO:0009252">
    <property type="term" value="P:peptidoglycan biosynthetic process"/>
    <property type="evidence" value="ECO:0007669"/>
    <property type="project" value="UniProtKB-KW"/>
</dbReference>
<dbReference type="CDD" id="cd06575">
    <property type="entry name" value="PASTA_Pbp2x-like_2"/>
    <property type="match status" value="1"/>
</dbReference>
<evidence type="ECO:0000256" key="7">
    <source>
        <dbReference type="ARBA" id="ARBA00022960"/>
    </source>
</evidence>
<evidence type="ECO:0000256" key="5">
    <source>
        <dbReference type="ARBA" id="ARBA00022692"/>
    </source>
</evidence>
<dbReference type="InterPro" id="IPR005311">
    <property type="entry name" value="PBP_dimer"/>
</dbReference>
<evidence type="ECO:0000313" key="18">
    <source>
        <dbReference type="Proteomes" id="UP000245021"/>
    </source>
</evidence>
<dbReference type="AlphaFoldDB" id="A0A2R5HJB7"/>
<evidence type="ECO:0000256" key="12">
    <source>
        <dbReference type="ARBA" id="ARBA00023306"/>
    </source>
</evidence>
<evidence type="ECO:0000256" key="2">
    <source>
        <dbReference type="ARBA" id="ARBA00007171"/>
    </source>
</evidence>
<dbReference type="PANTHER" id="PTHR30627:SF26">
    <property type="entry name" value="PENICILLIN-BINDING PROTEIN 2B"/>
    <property type="match status" value="1"/>
</dbReference>
<reference evidence="17 18" key="1">
    <citation type="journal article" date="2018" name="Genome Announc.">
        <title>Draft Genome Sequence of Lactococcus sp. Strain NtB2 (JCM 32569), Isolated from the Gut of the Higher Termite Nasutitermes takasagoensis.</title>
        <authorList>
            <person name="Noda S."/>
            <person name="Aihara C."/>
            <person name="Yuki M."/>
            <person name="Ohkuma M."/>
        </authorList>
    </citation>
    <scope>NUCLEOTIDE SEQUENCE [LARGE SCALE GENOMIC DNA]</scope>
    <source>
        <strain evidence="17 18">NtB2</strain>
    </source>
</reference>
<accession>A0A2R5HJB7</accession>
<dbReference type="SUPFAM" id="SSF54184">
    <property type="entry name" value="Penicillin-binding protein 2x (pbp-2x), c-terminal domain"/>
    <property type="match status" value="2"/>
</dbReference>
<feature type="domain" description="PASTA" evidence="16">
    <location>
        <begin position="643"/>
        <end position="703"/>
    </location>
</feature>
<keyword evidence="10 15" id="KW-0472">Membrane</keyword>
<dbReference type="Proteomes" id="UP000245021">
    <property type="component" value="Unassembled WGS sequence"/>
</dbReference>
<dbReference type="GO" id="GO:0005886">
    <property type="term" value="C:plasma membrane"/>
    <property type="evidence" value="ECO:0007669"/>
    <property type="project" value="UniProtKB-SubCell"/>
</dbReference>
<comment type="caution">
    <text evidence="17">The sequence shown here is derived from an EMBL/GenBank/DDBJ whole genome shotgun (WGS) entry which is preliminary data.</text>
</comment>
<evidence type="ECO:0000256" key="14">
    <source>
        <dbReference type="ARBA" id="ARBA00055980"/>
    </source>
</evidence>
<evidence type="ECO:0000256" key="6">
    <source>
        <dbReference type="ARBA" id="ARBA00022737"/>
    </source>
</evidence>
<feature type="transmembrane region" description="Helical" evidence="15">
    <location>
        <begin position="37"/>
        <end position="57"/>
    </location>
</feature>
<dbReference type="GO" id="GO:0008360">
    <property type="term" value="P:regulation of cell shape"/>
    <property type="evidence" value="ECO:0007669"/>
    <property type="project" value="UniProtKB-KW"/>
</dbReference>
<dbReference type="EMBL" id="BFFO01000002">
    <property type="protein sequence ID" value="GBG96301.1"/>
    <property type="molecule type" value="Genomic_DNA"/>
</dbReference>
<evidence type="ECO:0000313" key="17">
    <source>
        <dbReference type="EMBL" id="GBG96301.1"/>
    </source>
</evidence>
<protein>
    <submittedName>
        <fullName evidence="17">Cell division protein FtsI / penicillin-binding protein 2</fullName>
    </submittedName>
</protein>
<dbReference type="PANTHER" id="PTHR30627">
    <property type="entry name" value="PEPTIDOGLYCAN D,D-TRANSPEPTIDASE"/>
    <property type="match status" value="1"/>
</dbReference>
<dbReference type="Pfam" id="PF00905">
    <property type="entry name" value="Transpeptidase"/>
    <property type="match status" value="1"/>
</dbReference>
<dbReference type="RefSeq" id="WP_109245286.1">
    <property type="nucleotide sequence ID" value="NZ_BFFO01000002.1"/>
</dbReference>
<evidence type="ECO:0000259" key="16">
    <source>
        <dbReference type="PROSITE" id="PS51178"/>
    </source>
</evidence>
<dbReference type="InterPro" id="IPR001460">
    <property type="entry name" value="PCN-bd_Tpept"/>
</dbReference>
<name>A0A2R5HJB7_9LACT</name>
<evidence type="ECO:0000256" key="11">
    <source>
        <dbReference type="ARBA" id="ARBA00023251"/>
    </source>
</evidence>
<dbReference type="InterPro" id="IPR012338">
    <property type="entry name" value="Beta-lactam/transpept-like"/>
</dbReference>
<dbReference type="Pfam" id="PF03717">
    <property type="entry name" value="PBP_dimer"/>
    <property type="match status" value="1"/>
</dbReference>
<proteinExistence type="inferred from homology"/>